<gene>
    <name evidence="9" type="ORF">KUCA_T00003396001</name>
</gene>
<evidence type="ECO:0000313" key="10">
    <source>
        <dbReference type="Proteomes" id="UP000019384"/>
    </source>
</evidence>
<dbReference type="InterPro" id="IPR051629">
    <property type="entry name" value="Sulfite_efflux_TDT"/>
</dbReference>
<proteinExistence type="inferred from homology"/>
<feature type="transmembrane region" description="Helical" evidence="8">
    <location>
        <begin position="139"/>
        <end position="160"/>
    </location>
</feature>
<feature type="transmembrane region" description="Helical" evidence="8">
    <location>
        <begin position="41"/>
        <end position="59"/>
    </location>
</feature>
<keyword evidence="3" id="KW-0813">Transport</keyword>
<feature type="transmembrane region" description="Helical" evidence="8">
    <location>
        <begin position="201"/>
        <end position="227"/>
    </location>
</feature>
<feature type="transmembrane region" description="Helical" evidence="8">
    <location>
        <begin position="110"/>
        <end position="127"/>
    </location>
</feature>
<evidence type="ECO:0000256" key="1">
    <source>
        <dbReference type="ARBA" id="ARBA00004651"/>
    </source>
</evidence>
<feature type="transmembrane region" description="Helical" evidence="8">
    <location>
        <begin position="279"/>
        <end position="312"/>
    </location>
</feature>
<sequence length="382" mass="43183">MSISSTHPKEPSLGPDLEGRRHEKPLHNTFHELYVNEFHPIWNVAFMATGITACILYNFPYPAEWLRICGYIMWGISLLLFFIVTILTPWRLWKEPDWPLLTDPSLNVFLGPYSMGFSTIVNMVHFISQEHWPIGTFVLWWINVALAVVISWAVIFQLFAKSKLDYHTLQASLILPVLPLSVSASSGALIVSNLPNARLKLLTIVVSFLLWSIAVFIGSCFIGIFFWKLLTSKLPPKPAIFSVFAPIGLIGHASWGILLQGINANDYIVEYTDLDQKAVIGMVLKIISFPIGIFFLGFGFFLTFLAFAVWFYHGWAPFSKSWWPMPFPIGAMSLGLSEVYRASGMESFRVLGAIYGVTCIIFVILSLIGSAVYEFPRRKRLM</sequence>
<dbReference type="Proteomes" id="UP000019384">
    <property type="component" value="Unassembled WGS sequence"/>
</dbReference>
<evidence type="ECO:0008006" key="11">
    <source>
        <dbReference type="Google" id="ProtNLM"/>
    </source>
</evidence>
<dbReference type="GeneID" id="34520801"/>
<feature type="transmembrane region" description="Helical" evidence="8">
    <location>
        <begin position="172"/>
        <end position="194"/>
    </location>
</feature>
<dbReference type="PANTHER" id="PTHR31686">
    <property type="match status" value="1"/>
</dbReference>
<name>W6MMI7_9ASCO</name>
<evidence type="ECO:0000256" key="3">
    <source>
        <dbReference type="ARBA" id="ARBA00022448"/>
    </source>
</evidence>
<keyword evidence="10" id="KW-1185">Reference proteome</keyword>
<comment type="subcellular location">
    <subcellularLocation>
        <location evidence="1">Cell membrane</location>
        <topology evidence="1">Multi-pass membrane protein</topology>
    </subcellularLocation>
</comment>
<keyword evidence="6 8" id="KW-1133">Transmembrane helix</keyword>
<dbReference type="PANTHER" id="PTHR31686:SF1">
    <property type="entry name" value="SULFITE EFFLUX PUMP SSU1"/>
    <property type="match status" value="1"/>
</dbReference>
<protein>
    <recommendedName>
        <fullName evidence="11">Sulfite efflux pump SSU1</fullName>
    </recommendedName>
</protein>
<organism evidence="9 10">
    <name type="scientific">Kuraishia capsulata CBS 1993</name>
    <dbReference type="NCBI Taxonomy" id="1382522"/>
    <lineage>
        <taxon>Eukaryota</taxon>
        <taxon>Fungi</taxon>
        <taxon>Dikarya</taxon>
        <taxon>Ascomycota</taxon>
        <taxon>Saccharomycotina</taxon>
        <taxon>Pichiomycetes</taxon>
        <taxon>Pichiales</taxon>
        <taxon>Pichiaceae</taxon>
        <taxon>Kuraishia</taxon>
    </lineage>
</organism>
<dbReference type="AlphaFoldDB" id="W6MMI7"/>
<dbReference type="InterPro" id="IPR038665">
    <property type="entry name" value="Voltage-dep_anion_channel_sf"/>
</dbReference>
<dbReference type="HOGENOM" id="CLU_030057_6_2_1"/>
<evidence type="ECO:0000256" key="6">
    <source>
        <dbReference type="ARBA" id="ARBA00022989"/>
    </source>
</evidence>
<feature type="transmembrane region" description="Helical" evidence="8">
    <location>
        <begin position="239"/>
        <end position="258"/>
    </location>
</feature>
<keyword evidence="7 8" id="KW-0472">Membrane</keyword>
<evidence type="ECO:0000256" key="2">
    <source>
        <dbReference type="ARBA" id="ARBA00008566"/>
    </source>
</evidence>
<evidence type="ECO:0000256" key="4">
    <source>
        <dbReference type="ARBA" id="ARBA00022475"/>
    </source>
</evidence>
<dbReference type="Gene3D" id="1.50.10.150">
    <property type="entry name" value="Voltage-dependent anion channel"/>
    <property type="match status" value="1"/>
</dbReference>
<dbReference type="GO" id="GO:0005886">
    <property type="term" value="C:plasma membrane"/>
    <property type="evidence" value="ECO:0007669"/>
    <property type="project" value="UniProtKB-SubCell"/>
</dbReference>
<feature type="transmembrane region" description="Helical" evidence="8">
    <location>
        <begin position="71"/>
        <end position="90"/>
    </location>
</feature>
<dbReference type="RefSeq" id="XP_022459413.1">
    <property type="nucleotide sequence ID" value="XM_022601807.1"/>
</dbReference>
<keyword evidence="4" id="KW-1003">Cell membrane</keyword>
<reference evidence="9" key="1">
    <citation type="submission" date="2013-12" db="EMBL/GenBank/DDBJ databases">
        <authorList>
            <person name="Genoscope - CEA"/>
        </authorList>
    </citation>
    <scope>NUCLEOTIDE SEQUENCE</scope>
    <source>
        <strain evidence="9">CBS 1993</strain>
    </source>
</reference>
<feature type="transmembrane region" description="Helical" evidence="8">
    <location>
        <begin position="353"/>
        <end position="373"/>
    </location>
</feature>
<evidence type="ECO:0000256" key="7">
    <source>
        <dbReference type="ARBA" id="ARBA00023136"/>
    </source>
</evidence>
<keyword evidence="5 8" id="KW-0812">Transmembrane</keyword>
<dbReference type="Pfam" id="PF03595">
    <property type="entry name" value="SLAC1"/>
    <property type="match status" value="1"/>
</dbReference>
<dbReference type="EMBL" id="HG793128">
    <property type="protein sequence ID" value="CDK27418.1"/>
    <property type="molecule type" value="Genomic_DNA"/>
</dbReference>
<dbReference type="OrthoDB" id="1099at2759"/>
<dbReference type="InterPro" id="IPR004695">
    <property type="entry name" value="SLAC1/Mae1/Ssu1/TehA"/>
</dbReference>
<comment type="similarity">
    <text evidence="2">Belongs to the tellurite-resistance/dicarboxylate transporter (TDT) family.</text>
</comment>
<evidence type="ECO:0000256" key="5">
    <source>
        <dbReference type="ARBA" id="ARBA00022692"/>
    </source>
</evidence>
<dbReference type="GO" id="GO:0000319">
    <property type="term" value="F:sulfite transmembrane transporter activity"/>
    <property type="evidence" value="ECO:0007669"/>
    <property type="project" value="TreeGrafter"/>
</dbReference>
<accession>W6MMI7</accession>
<reference evidence="9" key="2">
    <citation type="submission" date="2014-02" db="EMBL/GenBank/DDBJ databases">
        <title>Complete DNA sequence of /Kuraishia capsulata/ illustrates novel genomic features among budding yeasts (/Saccharomycotina/).</title>
        <authorList>
            <person name="Morales L."/>
            <person name="Noel B."/>
            <person name="Porcel B."/>
            <person name="Marcet-Houben M."/>
            <person name="Hullo M-F."/>
            <person name="Sacerdot C."/>
            <person name="Tekaia F."/>
            <person name="Leh-Louis V."/>
            <person name="Despons L."/>
            <person name="Khanna V."/>
            <person name="Aury J-M."/>
            <person name="Barbe V."/>
            <person name="Couloux A."/>
            <person name="Labadie K."/>
            <person name="Pelletier E."/>
            <person name="Souciet J-L."/>
            <person name="Boekhout T."/>
            <person name="Gabaldon T."/>
            <person name="Wincker P."/>
            <person name="Dujon B."/>
        </authorList>
    </citation>
    <scope>NUCLEOTIDE SEQUENCE</scope>
    <source>
        <strain evidence="9">CBS 1993</strain>
    </source>
</reference>
<evidence type="ECO:0000313" key="9">
    <source>
        <dbReference type="EMBL" id="CDK27418.1"/>
    </source>
</evidence>
<evidence type="ECO:0000256" key="8">
    <source>
        <dbReference type="SAM" id="Phobius"/>
    </source>
</evidence>